<evidence type="ECO:0000313" key="1">
    <source>
        <dbReference type="Proteomes" id="UP000887579"/>
    </source>
</evidence>
<protein>
    <submittedName>
        <fullName evidence="2">Uncharacterized protein</fullName>
    </submittedName>
</protein>
<reference evidence="2" key="1">
    <citation type="submission" date="2022-11" db="UniProtKB">
        <authorList>
            <consortium name="WormBaseParasite"/>
        </authorList>
    </citation>
    <scope>IDENTIFICATION</scope>
</reference>
<accession>A0AC34FLP4</accession>
<dbReference type="WBParaSite" id="ES5_v2.g18039.t1">
    <property type="protein sequence ID" value="ES5_v2.g18039.t1"/>
    <property type="gene ID" value="ES5_v2.g18039"/>
</dbReference>
<organism evidence="1 2">
    <name type="scientific">Panagrolaimus sp. ES5</name>
    <dbReference type="NCBI Taxonomy" id="591445"/>
    <lineage>
        <taxon>Eukaryota</taxon>
        <taxon>Metazoa</taxon>
        <taxon>Ecdysozoa</taxon>
        <taxon>Nematoda</taxon>
        <taxon>Chromadorea</taxon>
        <taxon>Rhabditida</taxon>
        <taxon>Tylenchina</taxon>
        <taxon>Panagrolaimomorpha</taxon>
        <taxon>Panagrolaimoidea</taxon>
        <taxon>Panagrolaimidae</taxon>
        <taxon>Panagrolaimus</taxon>
    </lineage>
</organism>
<dbReference type="Proteomes" id="UP000887579">
    <property type="component" value="Unplaced"/>
</dbReference>
<proteinExistence type="predicted"/>
<name>A0AC34FLP4_9BILA</name>
<evidence type="ECO:0000313" key="2">
    <source>
        <dbReference type="WBParaSite" id="ES5_v2.g18039.t1"/>
    </source>
</evidence>
<sequence>MVVFEIEAGRRTADFDGRTGAALDLEVEDAGFDFAGFTGDTVGFTSACCEVVIVLVVVEVEAGGRTADFDGRTGAALDLEVEDAGSDFAGFAGDTVGFTSACCEVVIFLVVVEVEAGGRTTVVDFNGTTGIPPADCLKIGHDLSIFWISLSRSNNLLFKKNACHVARTLNKL</sequence>